<dbReference type="GO" id="GO:0003677">
    <property type="term" value="F:DNA binding"/>
    <property type="evidence" value="ECO:0007669"/>
    <property type="project" value="UniProtKB-KW"/>
</dbReference>
<dbReference type="PROSITE" id="PS52039">
    <property type="entry name" value="TOPO_IA_2"/>
    <property type="match status" value="1"/>
</dbReference>
<evidence type="ECO:0000256" key="10">
    <source>
        <dbReference type="ARBA" id="ARBA00031985"/>
    </source>
</evidence>
<dbReference type="InterPro" id="IPR003602">
    <property type="entry name" value="Topo_IA_DNA-bd_dom"/>
</dbReference>
<dbReference type="InterPro" id="IPR023406">
    <property type="entry name" value="Topo_IA_AS"/>
</dbReference>
<keyword evidence="7" id="KW-0238">DNA-binding</keyword>
<dbReference type="GO" id="GO:0003917">
    <property type="term" value="F:DNA topoisomerase type I (single strand cut, ATP-independent) activity"/>
    <property type="evidence" value="ECO:0007669"/>
    <property type="project" value="UniProtKB-EC"/>
</dbReference>
<evidence type="ECO:0000256" key="9">
    <source>
        <dbReference type="ARBA" id="ARBA00030003"/>
    </source>
</evidence>
<dbReference type="InterPro" id="IPR013824">
    <property type="entry name" value="Topo_IA_cen_sub1"/>
</dbReference>
<sequence>MQAIVAEKALQAQALAAPFKHSKKGTHIEIAPCGMFPQGALMTWCSGHLFEIVEPHVMDASLKKWRLETLPMIPDSFKYKVIPSKASRFKAVKAVLTDPRVNEIIAAGDPAREGELIVRLVIRMSGVKKPMRRLWVNSLTPKAVEKAFQNLLRIESTQPLYFEAMARSYADWLIGMNASRVYTLLIQSKGVERSVYSVGRVQTPTLAMIVNREREIQEFVSKPFFEVVATFNMDGKIYEGKYTMENGTRFDKNEDAVAIQEATNGKEALIAEVKIERKHVQPPAFHSLSTLQALANKRFRFSPKKTLEVTQSLYEKSYVTYPRTDSNHVTKGEAEVFPEVLKKLGTLEPYRELAAKTSRSILSDKRYVNEKLVSDHYAIIPTEKIPPLNRLSNDEQKIYDIIARSLIAAHYGPAIFSHTSIQTNVSEHKFMTKGKQLLTPGWRTVIFDDQKEEDALLPDVKEKEQGVANPVKVTEGKTTPPKRFTEGELITAMKNVGQSVEDKEVGKVLKAVSGLGEESTRSNVIERLKQLDYIEIIQHRVAPCQKAFILIDAVKDTLLASPELTGRWEQRLKEIGQGEAPPKNFIDQSKKLAEKLVQDAIQQSASWDMTQYKAAVKADQQLGPCPICGAGVVDKGRIYGCSAYKTASCKFILTKKLIGKSLSETNVKKLLDKGKTNLIKGFKGKKTFDAYIVWQDKREGSIQFEFKRKRERVKK</sequence>
<dbReference type="SUPFAM" id="SSF56712">
    <property type="entry name" value="Prokaryotic type I DNA topoisomerase"/>
    <property type="match status" value="1"/>
</dbReference>
<evidence type="ECO:0000256" key="8">
    <source>
        <dbReference type="ARBA" id="ARBA00023235"/>
    </source>
</evidence>
<evidence type="ECO:0000256" key="6">
    <source>
        <dbReference type="ARBA" id="ARBA00023029"/>
    </source>
</evidence>
<dbReference type="InterPro" id="IPR013825">
    <property type="entry name" value="Topo_IA_cen_sub2"/>
</dbReference>
<dbReference type="Pfam" id="PF01751">
    <property type="entry name" value="Toprim"/>
    <property type="match status" value="1"/>
</dbReference>
<dbReference type="PROSITE" id="PS00396">
    <property type="entry name" value="TOPO_IA_1"/>
    <property type="match status" value="1"/>
</dbReference>
<dbReference type="CDD" id="cd00186">
    <property type="entry name" value="TOP1Ac"/>
    <property type="match status" value="1"/>
</dbReference>
<accession>A0A942UQ45</accession>
<dbReference type="NCBIfam" id="NF005829">
    <property type="entry name" value="PRK07726.1"/>
    <property type="match status" value="1"/>
</dbReference>
<keyword evidence="4" id="KW-0479">Metal-binding</keyword>
<dbReference type="Pfam" id="PF13342">
    <property type="entry name" value="Toprim_Crpt"/>
    <property type="match status" value="1"/>
</dbReference>
<comment type="catalytic activity">
    <reaction evidence="1">
        <text>ATP-independent breakage of single-stranded DNA, followed by passage and rejoining.</text>
        <dbReference type="EC" id="5.6.2.1"/>
    </reaction>
</comment>
<comment type="similarity">
    <text evidence="2">Belongs to the type IA topoisomerase family.</text>
</comment>
<name>A0A942UQ45_9BACI</name>
<gene>
    <name evidence="14" type="ORF">KHA91_14840</name>
</gene>
<evidence type="ECO:0000256" key="5">
    <source>
        <dbReference type="ARBA" id="ARBA00022842"/>
    </source>
</evidence>
<dbReference type="InterPro" id="IPR005738">
    <property type="entry name" value="TopoIII"/>
</dbReference>
<dbReference type="GO" id="GO:0006310">
    <property type="term" value="P:DNA recombination"/>
    <property type="evidence" value="ECO:0007669"/>
    <property type="project" value="TreeGrafter"/>
</dbReference>
<dbReference type="GO" id="GO:0006265">
    <property type="term" value="P:DNA topological change"/>
    <property type="evidence" value="ECO:0007669"/>
    <property type="project" value="InterPro"/>
</dbReference>
<dbReference type="AlphaFoldDB" id="A0A942UQ45"/>
<evidence type="ECO:0000256" key="11">
    <source>
        <dbReference type="ARBA" id="ARBA00032235"/>
    </source>
</evidence>
<dbReference type="InterPro" id="IPR034144">
    <property type="entry name" value="TOPRIM_TopoIII"/>
</dbReference>
<evidence type="ECO:0000259" key="13">
    <source>
        <dbReference type="PROSITE" id="PS52039"/>
    </source>
</evidence>
<dbReference type="Gene3D" id="1.10.290.10">
    <property type="entry name" value="Topoisomerase I, domain 4"/>
    <property type="match status" value="1"/>
</dbReference>
<protein>
    <recommendedName>
        <fullName evidence="3">DNA topoisomerase</fullName>
        <ecNumber evidence="3">5.6.2.1</ecNumber>
    </recommendedName>
    <alternativeName>
        <fullName evidence="12">Omega-protein</fullName>
    </alternativeName>
    <alternativeName>
        <fullName evidence="11">Relaxing enzyme</fullName>
    </alternativeName>
    <alternativeName>
        <fullName evidence="9">Swivelase</fullName>
    </alternativeName>
    <alternativeName>
        <fullName evidence="10">Untwisting enzyme</fullName>
    </alternativeName>
</protein>
<dbReference type="InterPro" id="IPR000380">
    <property type="entry name" value="Topo_IA"/>
</dbReference>
<keyword evidence="5" id="KW-0460">Magnesium</keyword>
<dbReference type="PANTHER" id="PTHR11390">
    <property type="entry name" value="PROKARYOTIC DNA TOPOISOMERASE"/>
    <property type="match status" value="1"/>
</dbReference>
<dbReference type="SMART" id="SM00437">
    <property type="entry name" value="TOP1Ac"/>
    <property type="match status" value="1"/>
</dbReference>
<dbReference type="EMBL" id="JAGYPN010000003">
    <property type="protein sequence ID" value="MBS4224017.1"/>
    <property type="molecule type" value="Genomic_DNA"/>
</dbReference>
<dbReference type="GO" id="GO:0043597">
    <property type="term" value="C:cytoplasmic replication fork"/>
    <property type="evidence" value="ECO:0007669"/>
    <property type="project" value="TreeGrafter"/>
</dbReference>
<keyword evidence="6" id="KW-0799">Topoisomerase</keyword>
<feature type="domain" description="Topo IA-type catalytic" evidence="13">
    <location>
        <begin position="157"/>
        <end position="597"/>
    </location>
</feature>
<evidence type="ECO:0000256" key="7">
    <source>
        <dbReference type="ARBA" id="ARBA00023125"/>
    </source>
</evidence>
<evidence type="ECO:0000256" key="1">
    <source>
        <dbReference type="ARBA" id="ARBA00000213"/>
    </source>
</evidence>
<dbReference type="GO" id="GO:0006281">
    <property type="term" value="P:DNA repair"/>
    <property type="evidence" value="ECO:0007669"/>
    <property type="project" value="TreeGrafter"/>
</dbReference>
<proteinExistence type="inferred from homology"/>
<dbReference type="Gene3D" id="1.10.460.10">
    <property type="entry name" value="Topoisomerase I, domain 2"/>
    <property type="match status" value="1"/>
</dbReference>
<dbReference type="InterPro" id="IPR023405">
    <property type="entry name" value="Topo_IA_core_domain"/>
</dbReference>
<dbReference type="Proteomes" id="UP000676456">
    <property type="component" value="Unassembled WGS sequence"/>
</dbReference>
<dbReference type="EC" id="5.6.2.1" evidence="3"/>
<dbReference type="SMART" id="SM00493">
    <property type="entry name" value="TOPRIM"/>
    <property type="match status" value="1"/>
</dbReference>
<evidence type="ECO:0000256" key="12">
    <source>
        <dbReference type="ARBA" id="ARBA00032877"/>
    </source>
</evidence>
<dbReference type="Gene3D" id="3.40.50.140">
    <property type="match status" value="1"/>
</dbReference>
<dbReference type="SMART" id="SM00436">
    <property type="entry name" value="TOP1Bc"/>
    <property type="match status" value="1"/>
</dbReference>
<keyword evidence="15" id="KW-1185">Reference proteome</keyword>
<dbReference type="GO" id="GO:0046872">
    <property type="term" value="F:metal ion binding"/>
    <property type="evidence" value="ECO:0007669"/>
    <property type="project" value="UniProtKB-KW"/>
</dbReference>
<dbReference type="PANTHER" id="PTHR11390:SF21">
    <property type="entry name" value="DNA TOPOISOMERASE 3-ALPHA"/>
    <property type="match status" value="1"/>
</dbReference>
<dbReference type="RefSeq" id="WP_213099072.1">
    <property type="nucleotide sequence ID" value="NZ_JAGYPN010000003.1"/>
</dbReference>
<evidence type="ECO:0000256" key="4">
    <source>
        <dbReference type="ARBA" id="ARBA00022723"/>
    </source>
</evidence>
<dbReference type="Gene3D" id="2.70.20.10">
    <property type="entry name" value="Topoisomerase I, domain 3"/>
    <property type="match status" value="1"/>
</dbReference>
<evidence type="ECO:0000256" key="3">
    <source>
        <dbReference type="ARBA" id="ARBA00012891"/>
    </source>
</evidence>
<keyword evidence="8" id="KW-0413">Isomerase</keyword>
<dbReference type="PRINTS" id="PR00417">
    <property type="entry name" value="PRTPISMRASEI"/>
</dbReference>
<dbReference type="InterPro" id="IPR003601">
    <property type="entry name" value="Topo_IA_2"/>
</dbReference>
<dbReference type="InterPro" id="IPR006171">
    <property type="entry name" value="TOPRIM_dom"/>
</dbReference>
<dbReference type="InterPro" id="IPR013826">
    <property type="entry name" value="Topo_IA_cen_sub3"/>
</dbReference>
<evidence type="ECO:0000313" key="14">
    <source>
        <dbReference type="EMBL" id="MBS4224017.1"/>
    </source>
</evidence>
<dbReference type="Pfam" id="PF01131">
    <property type="entry name" value="Topoisom_bac"/>
    <property type="match status" value="1"/>
</dbReference>
<evidence type="ECO:0000256" key="2">
    <source>
        <dbReference type="ARBA" id="ARBA00009446"/>
    </source>
</evidence>
<reference evidence="14 15" key="1">
    <citation type="submission" date="2021-05" db="EMBL/GenBank/DDBJ databases">
        <title>Novel Bacillus species.</title>
        <authorList>
            <person name="Liu G."/>
        </authorList>
    </citation>
    <scope>NUCLEOTIDE SEQUENCE [LARGE SCALE GENOMIC DNA]</scope>
    <source>
        <strain evidence="14 15">FJAT-49682</strain>
    </source>
</reference>
<dbReference type="CDD" id="cd03362">
    <property type="entry name" value="TOPRIM_TopoIA_TopoIII"/>
    <property type="match status" value="1"/>
</dbReference>
<evidence type="ECO:0000313" key="15">
    <source>
        <dbReference type="Proteomes" id="UP000676456"/>
    </source>
</evidence>
<dbReference type="NCBIfam" id="TIGR01056">
    <property type="entry name" value="topB"/>
    <property type="match status" value="1"/>
</dbReference>
<organism evidence="14 15">
    <name type="scientific">Lederbergia citrea</name>
    <dbReference type="NCBI Taxonomy" id="2833581"/>
    <lineage>
        <taxon>Bacteria</taxon>
        <taxon>Bacillati</taxon>
        <taxon>Bacillota</taxon>
        <taxon>Bacilli</taxon>
        <taxon>Bacillales</taxon>
        <taxon>Bacillaceae</taxon>
        <taxon>Lederbergia</taxon>
    </lineage>
</organism>
<dbReference type="InterPro" id="IPR013497">
    <property type="entry name" value="Topo_IA_cen"/>
</dbReference>
<comment type="caution">
    <text evidence="14">The sequence shown here is derived from an EMBL/GenBank/DDBJ whole genome shotgun (WGS) entry which is preliminary data.</text>
</comment>
<dbReference type="InterPro" id="IPR025589">
    <property type="entry name" value="Toprim_C_rpt"/>
</dbReference>